<evidence type="ECO:0000256" key="3">
    <source>
        <dbReference type="ARBA" id="ARBA00022729"/>
    </source>
</evidence>
<dbReference type="EMBL" id="BOVJ01000252">
    <property type="protein sequence ID" value="GIQ67090.1"/>
    <property type="molecule type" value="Genomic_DNA"/>
</dbReference>
<name>A0ABQ4NFU7_9BACL</name>
<dbReference type="PROSITE" id="PS50234">
    <property type="entry name" value="VWFA"/>
    <property type="match status" value="1"/>
</dbReference>
<dbReference type="Proteomes" id="UP000680304">
    <property type="component" value="Unassembled WGS sequence"/>
</dbReference>
<dbReference type="Gene3D" id="3.40.50.410">
    <property type="entry name" value="von Willebrand factor, type A domain"/>
    <property type="match status" value="1"/>
</dbReference>
<dbReference type="InterPro" id="IPR052969">
    <property type="entry name" value="Thr-specific_kinase-like"/>
</dbReference>
<feature type="region of interest" description="Disordered" evidence="4">
    <location>
        <begin position="41"/>
        <end position="115"/>
    </location>
</feature>
<dbReference type="InterPro" id="IPR036465">
    <property type="entry name" value="vWFA_dom_sf"/>
</dbReference>
<evidence type="ECO:0000313" key="7">
    <source>
        <dbReference type="EMBL" id="GIQ67090.1"/>
    </source>
</evidence>
<dbReference type="PANTHER" id="PTHR47763">
    <property type="entry name" value="ALPHA-PROTEIN KINASE VWKA"/>
    <property type="match status" value="1"/>
</dbReference>
<feature type="transmembrane region" description="Helical" evidence="5">
    <location>
        <begin position="15"/>
        <end position="34"/>
    </location>
</feature>
<evidence type="ECO:0000259" key="6">
    <source>
        <dbReference type="PROSITE" id="PS50234"/>
    </source>
</evidence>
<organism evidence="7 8">
    <name type="scientific">Paenibacillus cisolokensis</name>
    <dbReference type="NCBI Taxonomy" id="1658519"/>
    <lineage>
        <taxon>Bacteria</taxon>
        <taxon>Bacillati</taxon>
        <taxon>Bacillota</taxon>
        <taxon>Bacilli</taxon>
        <taxon>Bacillales</taxon>
        <taxon>Paenibacillaceae</taxon>
        <taxon>Paenibacillus</taxon>
    </lineage>
</organism>
<evidence type="ECO:0000256" key="5">
    <source>
        <dbReference type="SAM" id="Phobius"/>
    </source>
</evidence>
<gene>
    <name evidence="7" type="ORF">PACILC2_56580</name>
</gene>
<feature type="domain" description="VWFA" evidence="6">
    <location>
        <begin position="247"/>
        <end position="441"/>
    </location>
</feature>
<dbReference type="InterPro" id="IPR002035">
    <property type="entry name" value="VWF_A"/>
</dbReference>
<evidence type="ECO:0000256" key="4">
    <source>
        <dbReference type="SAM" id="MobiDB-lite"/>
    </source>
</evidence>
<keyword evidence="5" id="KW-1133">Transmembrane helix</keyword>
<dbReference type="PANTHER" id="PTHR47763:SF1">
    <property type="entry name" value="DUF659 DOMAIN-CONTAINING PROTEIN"/>
    <property type="match status" value="1"/>
</dbReference>
<feature type="compositionally biased region" description="Low complexity" evidence="4">
    <location>
        <begin position="53"/>
        <end position="67"/>
    </location>
</feature>
<proteinExistence type="predicted"/>
<evidence type="ECO:0000256" key="2">
    <source>
        <dbReference type="ARBA" id="ARBA00022525"/>
    </source>
</evidence>
<keyword evidence="3" id="KW-0732">Signal</keyword>
<keyword evidence="2" id="KW-0964">Secreted</keyword>
<dbReference type="SUPFAM" id="SSF53300">
    <property type="entry name" value="vWA-like"/>
    <property type="match status" value="1"/>
</dbReference>
<dbReference type="InterPro" id="IPR056861">
    <property type="entry name" value="HMCN1-like_VWA"/>
</dbReference>
<protein>
    <recommendedName>
        <fullName evidence="6">VWFA domain-containing protein</fullName>
    </recommendedName>
</protein>
<comment type="caution">
    <text evidence="7">The sequence shown here is derived from an EMBL/GenBank/DDBJ whole genome shotgun (WGS) entry which is preliminary data.</text>
</comment>
<dbReference type="RefSeq" id="WP_213531815.1">
    <property type="nucleotide sequence ID" value="NZ_BOVJ01000252.1"/>
</dbReference>
<dbReference type="SMART" id="SM00327">
    <property type="entry name" value="VWA"/>
    <property type="match status" value="1"/>
</dbReference>
<dbReference type="Pfam" id="PF25106">
    <property type="entry name" value="VWA_4"/>
    <property type="match status" value="1"/>
</dbReference>
<sequence>MDGEKERKKERTRRVPGAVVAAVIRFAIVCLLAAGCATGERHDGEASDAARNAGSAETESAASAQGADAGLHSPGSAAKAEDRTGVSESVSPEGERNRHHDKRGGGPQPQAGQLTAGEWSDLDDWEGWTDQLNGRDADRYRKNWLFFGFDRIAVQVMDGERPVADAEVTAISGKQPLWTARTDINGMAYLFPVLFDEDDQRAEAPNGYGIEVRAGQAVKRVGETGFSRNEPLVVDISDAPRPSDTVDILFAIDTTGSMSDELQYLEEELKDVIARVARDNGRQLDIRLSPNFYRDVHDDYVVRSFPFTRDVDRAVRQIAKQEASGGGDYPEAVEEALREAIEEHEWSEEARARLLFLVLDAPPREEAAREIHRLTRRAAEEGIRIIPVASSGVDAATEYLLRFLAVSTGGTYLFLTDDSGIGNDHLEPAVGEYEVKLLNDLLVEVINRYCGFGKATL</sequence>
<keyword evidence="5" id="KW-0472">Membrane</keyword>
<accession>A0ABQ4NFU7</accession>
<evidence type="ECO:0000256" key="1">
    <source>
        <dbReference type="ARBA" id="ARBA00004613"/>
    </source>
</evidence>
<keyword evidence="5" id="KW-0812">Transmembrane</keyword>
<keyword evidence="8" id="KW-1185">Reference proteome</keyword>
<reference evidence="7 8" key="1">
    <citation type="submission" date="2021-04" db="EMBL/GenBank/DDBJ databases">
        <title>Draft genome sequence of Paenibacillus cisolokensis, LC2-13A.</title>
        <authorList>
            <person name="Uke A."/>
            <person name="Chhe C."/>
            <person name="Baramee S."/>
            <person name="Kosugi A."/>
        </authorList>
    </citation>
    <scope>NUCLEOTIDE SEQUENCE [LARGE SCALE GENOMIC DNA]</scope>
    <source>
        <strain evidence="7 8">LC2-13A</strain>
    </source>
</reference>
<comment type="subcellular location">
    <subcellularLocation>
        <location evidence="1">Secreted</location>
    </subcellularLocation>
</comment>
<dbReference type="CDD" id="cd00198">
    <property type="entry name" value="vWFA"/>
    <property type="match status" value="1"/>
</dbReference>
<evidence type="ECO:0000313" key="8">
    <source>
        <dbReference type="Proteomes" id="UP000680304"/>
    </source>
</evidence>